<reference evidence="2" key="1">
    <citation type="submission" date="2022-11" db="UniProtKB">
        <authorList>
            <consortium name="WormBaseParasite"/>
        </authorList>
    </citation>
    <scope>IDENTIFICATION</scope>
</reference>
<sequence length="70" mass="8287">MAEIRLQLEEYVKCVRLYLISENAHPFVREWRNDFDKKPNLLRHLSMLTAVSNRKITLLTFLEPAVQADT</sequence>
<evidence type="ECO:0000313" key="2">
    <source>
        <dbReference type="WBParaSite" id="nRc.2.0.1.t47208-RA"/>
    </source>
</evidence>
<dbReference type="WBParaSite" id="nRc.2.0.1.t47208-RA">
    <property type="protein sequence ID" value="nRc.2.0.1.t47208-RA"/>
    <property type="gene ID" value="nRc.2.0.1.g47208"/>
</dbReference>
<keyword evidence="1" id="KW-1185">Reference proteome</keyword>
<dbReference type="Proteomes" id="UP000887565">
    <property type="component" value="Unplaced"/>
</dbReference>
<protein>
    <submittedName>
        <fullName evidence="2">Uncharacterized protein</fullName>
    </submittedName>
</protein>
<name>A0A915L9X2_ROMCU</name>
<organism evidence="1 2">
    <name type="scientific">Romanomermis culicivorax</name>
    <name type="common">Nematode worm</name>
    <dbReference type="NCBI Taxonomy" id="13658"/>
    <lineage>
        <taxon>Eukaryota</taxon>
        <taxon>Metazoa</taxon>
        <taxon>Ecdysozoa</taxon>
        <taxon>Nematoda</taxon>
        <taxon>Enoplea</taxon>
        <taxon>Dorylaimia</taxon>
        <taxon>Mermithida</taxon>
        <taxon>Mermithoidea</taxon>
        <taxon>Mermithidae</taxon>
        <taxon>Romanomermis</taxon>
    </lineage>
</organism>
<dbReference type="AlphaFoldDB" id="A0A915L9X2"/>
<accession>A0A915L9X2</accession>
<evidence type="ECO:0000313" key="1">
    <source>
        <dbReference type="Proteomes" id="UP000887565"/>
    </source>
</evidence>
<proteinExistence type="predicted"/>